<dbReference type="AlphaFoldDB" id="A0A4S4FS67"/>
<keyword evidence="2" id="KW-0813">Transport</keyword>
<keyword evidence="6 8" id="KW-0472">Membrane</keyword>
<keyword evidence="11" id="KW-1185">Reference proteome</keyword>
<feature type="transmembrane region" description="Helical" evidence="8">
    <location>
        <begin position="390"/>
        <end position="412"/>
    </location>
</feature>
<feature type="region of interest" description="Disordered" evidence="7">
    <location>
        <begin position="1"/>
        <end position="23"/>
    </location>
</feature>
<evidence type="ECO:0000259" key="9">
    <source>
        <dbReference type="PROSITE" id="PS50850"/>
    </source>
</evidence>
<feature type="compositionally biased region" description="Polar residues" evidence="7">
    <location>
        <begin position="1"/>
        <end position="16"/>
    </location>
</feature>
<evidence type="ECO:0000256" key="6">
    <source>
        <dbReference type="ARBA" id="ARBA00023136"/>
    </source>
</evidence>
<dbReference type="SUPFAM" id="SSF103473">
    <property type="entry name" value="MFS general substrate transporter"/>
    <property type="match status" value="1"/>
</dbReference>
<evidence type="ECO:0000313" key="11">
    <source>
        <dbReference type="Proteomes" id="UP000309133"/>
    </source>
</evidence>
<evidence type="ECO:0000313" key="10">
    <source>
        <dbReference type="EMBL" id="THG32316.1"/>
    </source>
</evidence>
<dbReference type="PROSITE" id="PS50850">
    <property type="entry name" value="MFS"/>
    <property type="match status" value="1"/>
</dbReference>
<feature type="transmembrane region" description="Helical" evidence="8">
    <location>
        <begin position="96"/>
        <end position="115"/>
    </location>
</feature>
<dbReference type="InterPro" id="IPR011701">
    <property type="entry name" value="MFS"/>
</dbReference>
<dbReference type="PANTHER" id="PTHR23517:SF13">
    <property type="entry name" value="MAJOR FACILITATOR SUPERFAMILY MFS_1"/>
    <property type="match status" value="1"/>
</dbReference>
<feature type="transmembrane region" description="Helical" evidence="8">
    <location>
        <begin position="61"/>
        <end position="84"/>
    </location>
</feature>
<dbReference type="PANTHER" id="PTHR23517">
    <property type="entry name" value="RESISTANCE PROTEIN MDTM, PUTATIVE-RELATED-RELATED"/>
    <property type="match status" value="1"/>
</dbReference>
<evidence type="ECO:0000256" key="7">
    <source>
        <dbReference type="SAM" id="MobiDB-lite"/>
    </source>
</evidence>
<evidence type="ECO:0000256" key="4">
    <source>
        <dbReference type="ARBA" id="ARBA00022692"/>
    </source>
</evidence>
<feature type="transmembrane region" description="Helical" evidence="8">
    <location>
        <begin position="301"/>
        <end position="321"/>
    </location>
</feature>
<evidence type="ECO:0000256" key="2">
    <source>
        <dbReference type="ARBA" id="ARBA00022448"/>
    </source>
</evidence>
<feature type="transmembrane region" description="Helical" evidence="8">
    <location>
        <begin position="235"/>
        <end position="260"/>
    </location>
</feature>
<comment type="subcellular location">
    <subcellularLocation>
        <location evidence="1">Cell membrane</location>
        <topology evidence="1">Multi-pass membrane protein</topology>
    </subcellularLocation>
</comment>
<evidence type="ECO:0000256" key="8">
    <source>
        <dbReference type="SAM" id="Phobius"/>
    </source>
</evidence>
<evidence type="ECO:0000256" key="1">
    <source>
        <dbReference type="ARBA" id="ARBA00004651"/>
    </source>
</evidence>
<dbReference type="EMBL" id="SSSM01000002">
    <property type="protein sequence ID" value="THG32316.1"/>
    <property type="molecule type" value="Genomic_DNA"/>
</dbReference>
<feature type="transmembrane region" description="Helical" evidence="8">
    <location>
        <begin position="361"/>
        <end position="384"/>
    </location>
</feature>
<feature type="transmembrane region" description="Helical" evidence="8">
    <location>
        <begin position="121"/>
        <end position="142"/>
    </location>
</feature>
<comment type="caution">
    <text evidence="10">The sequence shown here is derived from an EMBL/GenBank/DDBJ whole genome shotgun (WGS) entry which is preliminary data.</text>
</comment>
<dbReference type="GO" id="GO:0005886">
    <property type="term" value="C:plasma membrane"/>
    <property type="evidence" value="ECO:0007669"/>
    <property type="project" value="UniProtKB-SubCell"/>
</dbReference>
<dbReference type="GO" id="GO:0022857">
    <property type="term" value="F:transmembrane transporter activity"/>
    <property type="evidence" value="ECO:0007669"/>
    <property type="project" value="InterPro"/>
</dbReference>
<dbReference type="OrthoDB" id="3177957at2"/>
<dbReference type="Proteomes" id="UP000309133">
    <property type="component" value="Unassembled WGS sequence"/>
</dbReference>
<keyword evidence="4 8" id="KW-0812">Transmembrane</keyword>
<organism evidence="10 11">
    <name type="scientific">Naasia lichenicola</name>
    <dbReference type="NCBI Taxonomy" id="2565933"/>
    <lineage>
        <taxon>Bacteria</taxon>
        <taxon>Bacillati</taxon>
        <taxon>Actinomycetota</taxon>
        <taxon>Actinomycetes</taxon>
        <taxon>Micrococcales</taxon>
        <taxon>Microbacteriaceae</taxon>
        <taxon>Naasia</taxon>
    </lineage>
</organism>
<dbReference type="Gene3D" id="1.20.1250.20">
    <property type="entry name" value="MFS general substrate transporter like domains"/>
    <property type="match status" value="1"/>
</dbReference>
<proteinExistence type="predicted"/>
<feature type="transmembrane region" description="Helical" evidence="8">
    <location>
        <begin position="327"/>
        <end position="354"/>
    </location>
</feature>
<dbReference type="Pfam" id="PF07690">
    <property type="entry name" value="MFS_1"/>
    <property type="match status" value="1"/>
</dbReference>
<evidence type="ECO:0000256" key="3">
    <source>
        <dbReference type="ARBA" id="ARBA00022475"/>
    </source>
</evidence>
<gene>
    <name evidence="10" type="ORF">E6C64_04660</name>
</gene>
<dbReference type="InterPro" id="IPR036259">
    <property type="entry name" value="MFS_trans_sf"/>
</dbReference>
<protein>
    <submittedName>
        <fullName evidence="10">MFS transporter</fullName>
    </submittedName>
</protein>
<reference evidence="10 11" key="1">
    <citation type="submission" date="2019-04" db="EMBL/GenBank/DDBJ databases">
        <authorList>
            <person name="Jiang L."/>
        </authorList>
    </citation>
    <scope>NUCLEOTIDE SEQUENCE [LARGE SCALE GENOMIC DNA]</scope>
    <source>
        <strain evidence="10 11">YIM 131853</strain>
    </source>
</reference>
<sequence length="417" mass="42006">MSTDSPARTVTGQPAATTVAPPGSRAHARGFWVIAVAFLAVMAFSTIPTPLYALYQARDGFPTWIVTVIFGAYAVGVAASLYLVGHISDWAGRRPMILVAVALELLSAVVFLVWPDVPGLLVARFISGIGVGALTATATAHLSELRAAARPGSGPGTSAAVSTVANIGGLALGPLIGGLLATFAPAPLTTPYLVFLVVLALAVVGIALVPETVIRAAQRPAYRPQRLVLPAEGRAEFSAAGAGVFAAFAIFGLFTALAPSLLAGQFGVTSRIAAGLVPFAVFASAAITQVVLARLTLRRQLSIAVASMIAGLAALGVSVLIPSLALFVISGIVAGAGVGLLFRASLGVAASLVAGPERGGVLAALFLIAYVGLAVPVFAVGLALSALSPVVTLIGFVVLVGALVLVSGIRMIRRLAA</sequence>
<feature type="domain" description="Major facilitator superfamily (MFS) profile" evidence="9">
    <location>
        <begin position="29"/>
        <end position="413"/>
    </location>
</feature>
<dbReference type="InterPro" id="IPR020846">
    <property type="entry name" value="MFS_dom"/>
</dbReference>
<feature type="transmembrane region" description="Helical" evidence="8">
    <location>
        <begin position="31"/>
        <end position="55"/>
    </location>
</feature>
<feature type="transmembrane region" description="Helical" evidence="8">
    <location>
        <begin position="192"/>
        <end position="214"/>
    </location>
</feature>
<name>A0A4S4FS67_9MICO</name>
<dbReference type="RefSeq" id="WP_136426481.1">
    <property type="nucleotide sequence ID" value="NZ_SSSM01000002.1"/>
</dbReference>
<evidence type="ECO:0000256" key="5">
    <source>
        <dbReference type="ARBA" id="ARBA00022989"/>
    </source>
</evidence>
<dbReference type="InterPro" id="IPR050171">
    <property type="entry name" value="MFS_Transporters"/>
</dbReference>
<feature type="transmembrane region" description="Helical" evidence="8">
    <location>
        <begin position="163"/>
        <end position="186"/>
    </location>
</feature>
<keyword evidence="5 8" id="KW-1133">Transmembrane helix</keyword>
<keyword evidence="3" id="KW-1003">Cell membrane</keyword>
<accession>A0A4S4FS67</accession>
<feature type="transmembrane region" description="Helical" evidence="8">
    <location>
        <begin position="272"/>
        <end position="292"/>
    </location>
</feature>